<dbReference type="AlphaFoldDB" id="B4H160"/>
<evidence type="ECO:0000313" key="2">
    <source>
        <dbReference type="EMBL" id="EDW30037.1"/>
    </source>
</evidence>
<dbReference type="STRING" id="7234.B4H160"/>
<dbReference type="EMBL" id="CH479202">
    <property type="protein sequence ID" value="EDW30037.1"/>
    <property type="molecule type" value="Genomic_DNA"/>
</dbReference>
<feature type="compositionally biased region" description="Polar residues" evidence="1">
    <location>
        <begin position="32"/>
        <end position="41"/>
    </location>
</feature>
<sequence>MSESPSLANLQNKQNRDQQYLAVRCNPGPSQPRGSNSNDSGSFGKAEGNEYIEDICPYATFQLNKQTYSESSYSGNVYSGPYHSVRGSFVYHDVKPESYHVSECGGL</sequence>
<feature type="compositionally biased region" description="Polar residues" evidence="1">
    <location>
        <begin position="1"/>
        <end position="13"/>
    </location>
</feature>
<dbReference type="HOGENOM" id="CLU_2212654_0_0_1"/>
<protein>
    <submittedName>
        <fullName evidence="2">GL22544</fullName>
    </submittedName>
</protein>
<reference evidence="2 3" key="1">
    <citation type="journal article" date="2007" name="Nature">
        <title>Evolution of genes and genomes on the Drosophila phylogeny.</title>
        <authorList>
            <consortium name="Drosophila 12 Genomes Consortium"/>
            <person name="Clark A.G."/>
            <person name="Eisen M.B."/>
            <person name="Smith D.R."/>
            <person name="Bergman C.M."/>
            <person name="Oliver B."/>
            <person name="Markow T.A."/>
            <person name="Kaufman T.C."/>
            <person name="Kellis M."/>
            <person name="Gelbart W."/>
            <person name="Iyer V.N."/>
            <person name="Pollard D.A."/>
            <person name="Sackton T.B."/>
            <person name="Larracuente A.M."/>
            <person name="Singh N.D."/>
            <person name="Abad J.P."/>
            <person name="Abt D.N."/>
            <person name="Adryan B."/>
            <person name="Aguade M."/>
            <person name="Akashi H."/>
            <person name="Anderson W.W."/>
            <person name="Aquadro C.F."/>
            <person name="Ardell D.H."/>
            <person name="Arguello R."/>
            <person name="Artieri C.G."/>
            <person name="Barbash D.A."/>
            <person name="Barker D."/>
            <person name="Barsanti P."/>
            <person name="Batterham P."/>
            <person name="Batzoglou S."/>
            <person name="Begun D."/>
            <person name="Bhutkar A."/>
            <person name="Blanco E."/>
            <person name="Bosak S.A."/>
            <person name="Bradley R.K."/>
            <person name="Brand A.D."/>
            <person name="Brent M.R."/>
            <person name="Brooks A.N."/>
            <person name="Brown R.H."/>
            <person name="Butlin R.K."/>
            <person name="Caggese C."/>
            <person name="Calvi B.R."/>
            <person name="Bernardo de Carvalho A."/>
            <person name="Caspi A."/>
            <person name="Castrezana S."/>
            <person name="Celniker S.E."/>
            <person name="Chang J.L."/>
            <person name="Chapple C."/>
            <person name="Chatterji S."/>
            <person name="Chinwalla A."/>
            <person name="Civetta A."/>
            <person name="Clifton S.W."/>
            <person name="Comeron J.M."/>
            <person name="Costello J.C."/>
            <person name="Coyne J.A."/>
            <person name="Daub J."/>
            <person name="David R.G."/>
            <person name="Delcher A.L."/>
            <person name="Delehaunty K."/>
            <person name="Do C.B."/>
            <person name="Ebling H."/>
            <person name="Edwards K."/>
            <person name="Eickbush T."/>
            <person name="Evans J.D."/>
            <person name="Filipski A."/>
            <person name="Findeiss S."/>
            <person name="Freyhult E."/>
            <person name="Fulton L."/>
            <person name="Fulton R."/>
            <person name="Garcia A.C."/>
            <person name="Gardiner A."/>
            <person name="Garfield D.A."/>
            <person name="Garvin B.E."/>
            <person name="Gibson G."/>
            <person name="Gilbert D."/>
            <person name="Gnerre S."/>
            <person name="Godfrey J."/>
            <person name="Good R."/>
            <person name="Gotea V."/>
            <person name="Gravely B."/>
            <person name="Greenberg A.J."/>
            <person name="Griffiths-Jones S."/>
            <person name="Gross S."/>
            <person name="Guigo R."/>
            <person name="Gustafson E.A."/>
            <person name="Haerty W."/>
            <person name="Hahn M.W."/>
            <person name="Halligan D.L."/>
            <person name="Halpern A.L."/>
            <person name="Halter G.M."/>
            <person name="Han M.V."/>
            <person name="Heger A."/>
            <person name="Hillier L."/>
            <person name="Hinrichs A.S."/>
            <person name="Holmes I."/>
            <person name="Hoskins R.A."/>
            <person name="Hubisz M.J."/>
            <person name="Hultmark D."/>
            <person name="Huntley M.A."/>
            <person name="Jaffe D.B."/>
            <person name="Jagadeeshan S."/>
            <person name="Jeck W.R."/>
            <person name="Johnson J."/>
            <person name="Jones C.D."/>
            <person name="Jordan W.C."/>
            <person name="Karpen G.H."/>
            <person name="Kataoka E."/>
            <person name="Keightley P.D."/>
            <person name="Kheradpour P."/>
            <person name="Kirkness E.F."/>
            <person name="Koerich L.B."/>
            <person name="Kristiansen K."/>
            <person name="Kudrna D."/>
            <person name="Kulathinal R.J."/>
            <person name="Kumar S."/>
            <person name="Kwok R."/>
            <person name="Lander E."/>
            <person name="Langley C.H."/>
            <person name="Lapoint R."/>
            <person name="Lazzaro B.P."/>
            <person name="Lee S.J."/>
            <person name="Levesque L."/>
            <person name="Li R."/>
            <person name="Lin C.F."/>
            <person name="Lin M.F."/>
            <person name="Lindblad-Toh K."/>
            <person name="Llopart A."/>
            <person name="Long M."/>
            <person name="Low L."/>
            <person name="Lozovsky E."/>
            <person name="Lu J."/>
            <person name="Luo M."/>
            <person name="Machado C.A."/>
            <person name="Makalowski W."/>
            <person name="Marzo M."/>
            <person name="Matsuda M."/>
            <person name="Matzkin L."/>
            <person name="McAllister B."/>
            <person name="McBride C.S."/>
            <person name="McKernan B."/>
            <person name="McKernan K."/>
            <person name="Mendez-Lago M."/>
            <person name="Minx P."/>
            <person name="Mollenhauer M.U."/>
            <person name="Montooth K."/>
            <person name="Mount S.M."/>
            <person name="Mu X."/>
            <person name="Myers E."/>
            <person name="Negre B."/>
            <person name="Newfeld S."/>
            <person name="Nielsen R."/>
            <person name="Noor M.A."/>
            <person name="O'Grady P."/>
            <person name="Pachter L."/>
            <person name="Papaceit M."/>
            <person name="Parisi M.J."/>
            <person name="Parisi M."/>
            <person name="Parts L."/>
            <person name="Pedersen J.S."/>
            <person name="Pesole G."/>
            <person name="Phillippy A.M."/>
            <person name="Ponting C.P."/>
            <person name="Pop M."/>
            <person name="Porcelli D."/>
            <person name="Powell J.R."/>
            <person name="Prohaska S."/>
            <person name="Pruitt K."/>
            <person name="Puig M."/>
            <person name="Quesneville H."/>
            <person name="Ram K.R."/>
            <person name="Rand D."/>
            <person name="Rasmussen M.D."/>
            <person name="Reed L.K."/>
            <person name="Reenan R."/>
            <person name="Reily A."/>
            <person name="Remington K.A."/>
            <person name="Rieger T.T."/>
            <person name="Ritchie M.G."/>
            <person name="Robin C."/>
            <person name="Rogers Y.H."/>
            <person name="Rohde C."/>
            <person name="Rozas J."/>
            <person name="Rubenfield M.J."/>
            <person name="Ruiz A."/>
            <person name="Russo S."/>
            <person name="Salzberg S.L."/>
            <person name="Sanchez-Gracia A."/>
            <person name="Saranga D.J."/>
            <person name="Sato H."/>
            <person name="Schaeffer S.W."/>
            <person name="Schatz M.C."/>
            <person name="Schlenke T."/>
            <person name="Schwartz R."/>
            <person name="Segarra C."/>
            <person name="Singh R.S."/>
            <person name="Sirot L."/>
            <person name="Sirota M."/>
            <person name="Sisneros N.B."/>
            <person name="Smith C.D."/>
            <person name="Smith T.F."/>
            <person name="Spieth J."/>
            <person name="Stage D.E."/>
            <person name="Stark A."/>
            <person name="Stephan W."/>
            <person name="Strausberg R.L."/>
            <person name="Strempel S."/>
            <person name="Sturgill D."/>
            <person name="Sutton G."/>
            <person name="Sutton G.G."/>
            <person name="Tao W."/>
            <person name="Teichmann S."/>
            <person name="Tobari Y.N."/>
            <person name="Tomimura Y."/>
            <person name="Tsolas J.M."/>
            <person name="Valente V.L."/>
            <person name="Venter E."/>
            <person name="Venter J.C."/>
            <person name="Vicario S."/>
            <person name="Vieira F.G."/>
            <person name="Vilella A.J."/>
            <person name="Villasante A."/>
            <person name="Walenz B."/>
            <person name="Wang J."/>
            <person name="Wasserman M."/>
            <person name="Watts T."/>
            <person name="Wilson D."/>
            <person name="Wilson R.K."/>
            <person name="Wing R.A."/>
            <person name="Wolfner M.F."/>
            <person name="Wong A."/>
            <person name="Wong G.K."/>
            <person name="Wu C.I."/>
            <person name="Wu G."/>
            <person name="Yamamoto D."/>
            <person name="Yang H.P."/>
            <person name="Yang S.P."/>
            <person name="Yorke J.A."/>
            <person name="Yoshida K."/>
            <person name="Zdobnov E."/>
            <person name="Zhang P."/>
            <person name="Zhang Y."/>
            <person name="Zimin A.V."/>
            <person name="Baldwin J."/>
            <person name="Abdouelleil A."/>
            <person name="Abdulkadir J."/>
            <person name="Abebe A."/>
            <person name="Abera B."/>
            <person name="Abreu J."/>
            <person name="Acer S.C."/>
            <person name="Aftuck L."/>
            <person name="Alexander A."/>
            <person name="An P."/>
            <person name="Anderson E."/>
            <person name="Anderson S."/>
            <person name="Arachi H."/>
            <person name="Azer M."/>
            <person name="Bachantsang P."/>
            <person name="Barry A."/>
            <person name="Bayul T."/>
            <person name="Berlin A."/>
            <person name="Bessette D."/>
            <person name="Bloom T."/>
            <person name="Blye J."/>
            <person name="Boguslavskiy L."/>
            <person name="Bonnet C."/>
            <person name="Boukhgalter B."/>
            <person name="Bourzgui I."/>
            <person name="Brown A."/>
            <person name="Cahill P."/>
            <person name="Channer S."/>
            <person name="Cheshatsang Y."/>
            <person name="Chuda L."/>
            <person name="Citroen M."/>
            <person name="Collymore A."/>
            <person name="Cooke P."/>
            <person name="Costello M."/>
            <person name="D'Aco K."/>
            <person name="Daza R."/>
            <person name="De Haan G."/>
            <person name="DeGray S."/>
            <person name="DeMaso C."/>
            <person name="Dhargay N."/>
            <person name="Dooley K."/>
            <person name="Dooley E."/>
            <person name="Doricent M."/>
            <person name="Dorje P."/>
            <person name="Dorjee K."/>
            <person name="Dupes A."/>
            <person name="Elong R."/>
            <person name="Falk J."/>
            <person name="Farina A."/>
            <person name="Faro S."/>
            <person name="Ferguson D."/>
            <person name="Fisher S."/>
            <person name="Foley C.D."/>
            <person name="Franke A."/>
            <person name="Friedrich D."/>
            <person name="Gadbois L."/>
            <person name="Gearin G."/>
            <person name="Gearin C.R."/>
            <person name="Giannoukos G."/>
            <person name="Goode T."/>
            <person name="Graham J."/>
            <person name="Grandbois E."/>
            <person name="Grewal S."/>
            <person name="Gyaltsen K."/>
            <person name="Hafez N."/>
            <person name="Hagos B."/>
            <person name="Hall J."/>
            <person name="Henson C."/>
            <person name="Hollinger A."/>
            <person name="Honan T."/>
            <person name="Huard M.D."/>
            <person name="Hughes L."/>
            <person name="Hurhula B."/>
            <person name="Husby M.E."/>
            <person name="Kamat A."/>
            <person name="Kanga B."/>
            <person name="Kashin S."/>
            <person name="Khazanovich D."/>
            <person name="Kisner P."/>
            <person name="Lance K."/>
            <person name="Lara M."/>
            <person name="Lee W."/>
            <person name="Lennon N."/>
            <person name="Letendre F."/>
            <person name="LeVine R."/>
            <person name="Lipovsky A."/>
            <person name="Liu X."/>
            <person name="Liu J."/>
            <person name="Liu S."/>
            <person name="Lokyitsang T."/>
            <person name="Lokyitsang Y."/>
            <person name="Lubonja R."/>
            <person name="Lui A."/>
            <person name="MacDonald P."/>
            <person name="Magnisalis V."/>
            <person name="Maru K."/>
            <person name="Matthews C."/>
            <person name="McCusker W."/>
            <person name="McDonough S."/>
            <person name="Mehta T."/>
            <person name="Meldrim J."/>
            <person name="Meneus L."/>
            <person name="Mihai O."/>
            <person name="Mihalev A."/>
            <person name="Mihova T."/>
            <person name="Mittelman R."/>
            <person name="Mlenga V."/>
            <person name="Montmayeur A."/>
            <person name="Mulrain L."/>
            <person name="Navidi A."/>
            <person name="Naylor J."/>
            <person name="Negash T."/>
            <person name="Nguyen T."/>
            <person name="Nguyen N."/>
            <person name="Nicol R."/>
            <person name="Norbu C."/>
            <person name="Norbu N."/>
            <person name="Novod N."/>
            <person name="O'Neill B."/>
            <person name="Osman S."/>
            <person name="Markiewicz E."/>
            <person name="Oyono O.L."/>
            <person name="Patti C."/>
            <person name="Phunkhang P."/>
            <person name="Pierre F."/>
            <person name="Priest M."/>
            <person name="Raghuraman S."/>
            <person name="Rege F."/>
            <person name="Reyes R."/>
            <person name="Rise C."/>
            <person name="Rogov P."/>
            <person name="Ross K."/>
            <person name="Ryan E."/>
            <person name="Settipalli S."/>
            <person name="Shea T."/>
            <person name="Sherpa N."/>
            <person name="Shi L."/>
            <person name="Shih D."/>
            <person name="Sparrow T."/>
            <person name="Spaulding J."/>
            <person name="Stalker J."/>
            <person name="Stange-Thomann N."/>
            <person name="Stavropoulos S."/>
            <person name="Stone C."/>
            <person name="Strader C."/>
            <person name="Tesfaye S."/>
            <person name="Thomson T."/>
            <person name="Thoulutsang Y."/>
            <person name="Thoulutsang D."/>
            <person name="Topham K."/>
            <person name="Topping I."/>
            <person name="Tsamla T."/>
            <person name="Vassiliev H."/>
            <person name="Vo A."/>
            <person name="Wangchuk T."/>
            <person name="Wangdi T."/>
            <person name="Weiand M."/>
            <person name="Wilkinson J."/>
            <person name="Wilson A."/>
            <person name="Yadav S."/>
            <person name="Young G."/>
            <person name="Yu Q."/>
            <person name="Zembek L."/>
            <person name="Zhong D."/>
            <person name="Zimmer A."/>
            <person name="Zwirko Z."/>
            <person name="Jaffe D.B."/>
            <person name="Alvarez P."/>
            <person name="Brockman W."/>
            <person name="Butler J."/>
            <person name="Chin C."/>
            <person name="Gnerre S."/>
            <person name="Grabherr M."/>
            <person name="Kleber M."/>
            <person name="Mauceli E."/>
            <person name="MacCallum I."/>
        </authorList>
    </citation>
    <scope>NUCLEOTIDE SEQUENCE [LARGE SCALE GENOMIC DNA]</scope>
    <source>
        <strain evidence="3">MSH-3 / Tucson 14011-0111.49</strain>
    </source>
</reference>
<name>B4H160_DROPE</name>
<evidence type="ECO:0000313" key="3">
    <source>
        <dbReference type="Proteomes" id="UP000008744"/>
    </source>
</evidence>
<proteinExistence type="predicted"/>
<evidence type="ECO:0000256" key="1">
    <source>
        <dbReference type="SAM" id="MobiDB-lite"/>
    </source>
</evidence>
<accession>B4H160</accession>
<gene>
    <name evidence="2" type="primary">Dper\GL22544</name>
    <name evidence="2" type="ORF">Dper_GL22544</name>
</gene>
<feature type="region of interest" description="Disordered" evidence="1">
    <location>
        <begin position="1"/>
        <end position="46"/>
    </location>
</feature>
<keyword evidence="3" id="KW-1185">Reference proteome</keyword>
<dbReference type="Proteomes" id="UP000008744">
    <property type="component" value="Unassembled WGS sequence"/>
</dbReference>
<organism evidence="3">
    <name type="scientific">Drosophila persimilis</name>
    <name type="common">Fruit fly</name>
    <dbReference type="NCBI Taxonomy" id="7234"/>
    <lineage>
        <taxon>Eukaryota</taxon>
        <taxon>Metazoa</taxon>
        <taxon>Ecdysozoa</taxon>
        <taxon>Arthropoda</taxon>
        <taxon>Hexapoda</taxon>
        <taxon>Insecta</taxon>
        <taxon>Pterygota</taxon>
        <taxon>Neoptera</taxon>
        <taxon>Endopterygota</taxon>
        <taxon>Diptera</taxon>
        <taxon>Brachycera</taxon>
        <taxon>Muscomorpha</taxon>
        <taxon>Ephydroidea</taxon>
        <taxon>Drosophilidae</taxon>
        <taxon>Drosophila</taxon>
        <taxon>Sophophora</taxon>
    </lineage>
</organism>
<dbReference type="OrthoDB" id="5982258at2759"/>
<dbReference type="eggNOG" id="KOG3510">
    <property type="taxonomic scope" value="Eukaryota"/>
</dbReference>